<evidence type="ECO:0008006" key="3">
    <source>
        <dbReference type="Google" id="ProtNLM"/>
    </source>
</evidence>
<dbReference type="InterPro" id="IPR010752">
    <property type="entry name" value="DUF1329"/>
</dbReference>
<accession>A0ABQ6J687</accession>
<keyword evidence="2" id="KW-1185">Reference proteome</keyword>
<comment type="caution">
    <text evidence="1">The sequence shown here is derived from an EMBL/GenBank/DDBJ whole genome shotgun (WGS) entry which is preliminary data.</text>
</comment>
<evidence type="ECO:0000313" key="2">
    <source>
        <dbReference type="Proteomes" id="UP001157046"/>
    </source>
</evidence>
<organism evidence="1 2">
    <name type="scientific">Shewanella glacialipiscicola</name>
    <dbReference type="NCBI Taxonomy" id="614069"/>
    <lineage>
        <taxon>Bacteria</taxon>
        <taxon>Pseudomonadati</taxon>
        <taxon>Pseudomonadota</taxon>
        <taxon>Gammaproteobacteria</taxon>
        <taxon>Alteromonadales</taxon>
        <taxon>Shewanellaceae</taxon>
        <taxon>Shewanella</taxon>
    </lineage>
</organism>
<protein>
    <recommendedName>
        <fullName evidence="3">DUF1329 domain-containing protein</fullName>
    </recommendedName>
</protein>
<proteinExistence type="predicted"/>
<gene>
    <name evidence="1" type="ORF">GCM10025855_18930</name>
</gene>
<name>A0ABQ6J687_9GAMM</name>
<dbReference type="Proteomes" id="UP001157046">
    <property type="component" value="Unassembled WGS sequence"/>
</dbReference>
<dbReference type="EMBL" id="BSUY01000001">
    <property type="protein sequence ID" value="GMA82360.1"/>
    <property type="molecule type" value="Genomic_DNA"/>
</dbReference>
<dbReference type="Pfam" id="PF07044">
    <property type="entry name" value="DUF1329"/>
    <property type="match status" value="1"/>
</dbReference>
<sequence length="136" mass="16310">MHSDKLKYDQILKPGHVNPEYVRWEKHRVWQVKATLKDGMRHIYKVRDMYLDEDSWQVSIADLYDNRDQLYRVAVAHGLNYYEVPTQWDTLEVFHDLQSRRYLAMGLDNQSGMYNFDAKLTEANFTPDALRREGIR</sequence>
<dbReference type="Gene3D" id="2.50.20.10">
    <property type="entry name" value="Lipoprotein localisation LolA/LolB/LppX"/>
    <property type="match status" value="1"/>
</dbReference>
<evidence type="ECO:0000313" key="1">
    <source>
        <dbReference type="EMBL" id="GMA82360.1"/>
    </source>
</evidence>
<reference evidence="2" key="1">
    <citation type="journal article" date="2019" name="Int. J. Syst. Evol. Microbiol.">
        <title>The Global Catalogue of Microorganisms (GCM) 10K type strain sequencing project: providing services to taxonomists for standard genome sequencing and annotation.</title>
        <authorList>
            <consortium name="The Broad Institute Genomics Platform"/>
            <consortium name="The Broad Institute Genome Sequencing Center for Infectious Disease"/>
            <person name="Wu L."/>
            <person name="Ma J."/>
        </authorList>
    </citation>
    <scope>NUCLEOTIDE SEQUENCE [LARGE SCALE GENOMIC DNA]</scope>
    <source>
        <strain evidence="2">NBRC 102030</strain>
    </source>
</reference>